<proteinExistence type="predicted"/>
<feature type="compositionally biased region" description="Basic and acidic residues" evidence="1">
    <location>
        <begin position="59"/>
        <end position="71"/>
    </location>
</feature>
<sequence length="180" mass="20695">MTQSAQLPVETKTVRRGGRTQVYCSRQPHASDRHEHADRRQRRHAGQQHDDTQTVNNEHVTDHTDRAAENPRRKKEPVSTPPTVQAGGTAGRTVIVDRVSKTEDAEYDHRSGAPGAFLPFIKRSCKRTSERQRRTERRARERVGREMTGWAQRRAVTDKITRGLEERTRGLEERGEAKKR</sequence>
<feature type="region of interest" description="Disordered" evidence="1">
    <location>
        <begin position="161"/>
        <end position="180"/>
    </location>
</feature>
<dbReference type="AlphaFoldDB" id="A0A165CT13"/>
<evidence type="ECO:0000313" key="2">
    <source>
        <dbReference type="EMBL" id="KZV83057.1"/>
    </source>
</evidence>
<evidence type="ECO:0000313" key="3">
    <source>
        <dbReference type="Proteomes" id="UP000077266"/>
    </source>
</evidence>
<feature type="compositionally biased region" description="Basic and acidic residues" evidence="1">
    <location>
        <begin position="29"/>
        <end position="38"/>
    </location>
</feature>
<gene>
    <name evidence="2" type="ORF">EXIGLDRAFT_329262</name>
</gene>
<feature type="compositionally biased region" description="Basic and acidic residues" evidence="1">
    <location>
        <begin position="127"/>
        <end position="145"/>
    </location>
</feature>
<dbReference type="EMBL" id="KV426291">
    <property type="protein sequence ID" value="KZV83057.1"/>
    <property type="molecule type" value="Genomic_DNA"/>
</dbReference>
<reference evidence="2 3" key="1">
    <citation type="journal article" date="2016" name="Mol. Biol. Evol.">
        <title>Comparative Genomics of Early-Diverging Mushroom-Forming Fungi Provides Insights into the Origins of Lignocellulose Decay Capabilities.</title>
        <authorList>
            <person name="Nagy L.G."/>
            <person name="Riley R."/>
            <person name="Tritt A."/>
            <person name="Adam C."/>
            <person name="Daum C."/>
            <person name="Floudas D."/>
            <person name="Sun H."/>
            <person name="Yadav J.S."/>
            <person name="Pangilinan J."/>
            <person name="Larsson K.H."/>
            <person name="Matsuura K."/>
            <person name="Barry K."/>
            <person name="Labutti K."/>
            <person name="Kuo R."/>
            <person name="Ohm R.A."/>
            <person name="Bhattacharya S.S."/>
            <person name="Shirouzu T."/>
            <person name="Yoshinaga Y."/>
            <person name="Martin F.M."/>
            <person name="Grigoriev I.V."/>
            <person name="Hibbett D.S."/>
        </authorList>
    </citation>
    <scope>NUCLEOTIDE SEQUENCE [LARGE SCALE GENOMIC DNA]</scope>
    <source>
        <strain evidence="2 3">HHB12029</strain>
    </source>
</reference>
<accession>A0A165CT13</accession>
<name>A0A165CT13_EXIGL</name>
<dbReference type="InParanoid" id="A0A165CT13"/>
<evidence type="ECO:0000256" key="1">
    <source>
        <dbReference type="SAM" id="MobiDB-lite"/>
    </source>
</evidence>
<feature type="region of interest" description="Disordered" evidence="1">
    <location>
        <begin position="1"/>
        <end position="94"/>
    </location>
</feature>
<organism evidence="2 3">
    <name type="scientific">Exidia glandulosa HHB12029</name>
    <dbReference type="NCBI Taxonomy" id="1314781"/>
    <lineage>
        <taxon>Eukaryota</taxon>
        <taxon>Fungi</taxon>
        <taxon>Dikarya</taxon>
        <taxon>Basidiomycota</taxon>
        <taxon>Agaricomycotina</taxon>
        <taxon>Agaricomycetes</taxon>
        <taxon>Auriculariales</taxon>
        <taxon>Exidiaceae</taxon>
        <taxon>Exidia</taxon>
    </lineage>
</organism>
<feature type="region of interest" description="Disordered" evidence="1">
    <location>
        <begin position="124"/>
        <end position="150"/>
    </location>
</feature>
<keyword evidence="3" id="KW-1185">Reference proteome</keyword>
<protein>
    <submittedName>
        <fullName evidence="2">Uncharacterized protein</fullName>
    </submittedName>
</protein>
<dbReference type="Proteomes" id="UP000077266">
    <property type="component" value="Unassembled WGS sequence"/>
</dbReference>